<evidence type="ECO:0008006" key="3">
    <source>
        <dbReference type="Google" id="ProtNLM"/>
    </source>
</evidence>
<dbReference type="EMBL" id="MU004198">
    <property type="protein sequence ID" value="KAF2489668.1"/>
    <property type="molecule type" value="Genomic_DNA"/>
</dbReference>
<reference evidence="1" key="1">
    <citation type="journal article" date="2020" name="Stud. Mycol.">
        <title>101 Dothideomycetes genomes: a test case for predicting lifestyles and emergence of pathogens.</title>
        <authorList>
            <person name="Haridas S."/>
            <person name="Albert R."/>
            <person name="Binder M."/>
            <person name="Bloem J."/>
            <person name="Labutti K."/>
            <person name="Salamov A."/>
            <person name="Andreopoulos B."/>
            <person name="Baker S."/>
            <person name="Barry K."/>
            <person name="Bills G."/>
            <person name="Bluhm B."/>
            <person name="Cannon C."/>
            <person name="Castanera R."/>
            <person name="Culley D."/>
            <person name="Daum C."/>
            <person name="Ezra D."/>
            <person name="Gonzalez J."/>
            <person name="Henrissat B."/>
            <person name="Kuo A."/>
            <person name="Liang C."/>
            <person name="Lipzen A."/>
            <person name="Lutzoni F."/>
            <person name="Magnuson J."/>
            <person name="Mondo S."/>
            <person name="Nolan M."/>
            <person name="Ohm R."/>
            <person name="Pangilinan J."/>
            <person name="Park H.-J."/>
            <person name="Ramirez L."/>
            <person name="Alfaro M."/>
            <person name="Sun H."/>
            <person name="Tritt A."/>
            <person name="Yoshinaga Y."/>
            <person name="Zwiers L.-H."/>
            <person name="Turgeon B."/>
            <person name="Goodwin S."/>
            <person name="Spatafora J."/>
            <person name="Crous P."/>
            <person name="Grigoriev I."/>
        </authorList>
    </citation>
    <scope>NUCLEOTIDE SEQUENCE</scope>
    <source>
        <strain evidence="1">CBS 269.34</strain>
    </source>
</reference>
<proteinExistence type="predicted"/>
<sequence>MCNRSIMAHSHFLLLPTEIRLDIYDLVLSPQNPPLEWAQRTQPFLTCRQIHAEARPALLRAWHDQIFTFKVAMGFIAGLRIHPPHMPLVQHVILRNPVNDLHLDPIDILAKPWMFGLEALNLRSLTLVCDCGGTGRFVEELPQLNQMLEAKKPVSRCDVWKKLKPYVKRGVVGKPPAARFGWRQWVITGRFAVVEERYGCRSHCCYVTLTRLGNC</sequence>
<dbReference type="AlphaFoldDB" id="A0A6A6QB18"/>
<protein>
    <recommendedName>
        <fullName evidence="3">F-box domain-containing protein</fullName>
    </recommendedName>
</protein>
<keyword evidence="2" id="KW-1185">Reference proteome</keyword>
<accession>A0A6A6QB18</accession>
<evidence type="ECO:0000313" key="1">
    <source>
        <dbReference type="EMBL" id="KAF2489668.1"/>
    </source>
</evidence>
<evidence type="ECO:0000313" key="2">
    <source>
        <dbReference type="Proteomes" id="UP000799750"/>
    </source>
</evidence>
<organism evidence="1 2">
    <name type="scientific">Lophium mytilinum</name>
    <dbReference type="NCBI Taxonomy" id="390894"/>
    <lineage>
        <taxon>Eukaryota</taxon>
        <taxon>Fungi</taxon>
        <taxon>Dikarya</taxon>
        <taxon>Ascomycota</taxon>
        <taxon>Pezizomycotina</taxon>
        <taxon>Dothideomycetes</taxon>
        <taxon>Pleosporomycetidae</taxon>
        <taxon>Mytilinidiales</taxon>
        <taxon>Mytilinidiaceae</taxon>
        <taxon>Lophium</taxon>
    </lineage>
</organism>
<name>A0A6A6QB18_9PEZI</name>
<dbReference type="Proteomes" id="UP000799750">
    <property type="component" value="Unassembled WGS sequence"/>
</dbReference>
<gene>
    <name evidence="1" type="ORF">BU16DRAFT_162468</name>
</gene>